<evidence type="ECO:0000313" key="10">
    <source>
        <dbReference type="Proteomes" id="UP000267585"/>
    </source>
</evidence>
<dbReference type="SMART" id="SM00812">
    <property type="entry name" value="Alpha_L_fucos"/>
    <property type="match status" value="1"/>
</dbReference>
<dbReference type="Gene3D" id="2.60.40.1180">
    <property type="entry name" value="Golgi alpha-mannosidase II"/>
    <property type="match status" value="1"/>
</dbReference>
<protein>
    <recommendedName>
        <fullName evidence="3">alpha-L-fucosidase</fullName>
        <ecNumber evidence="3">3.2.1.51</ecNumber>
    </recommendedName>
</protein>
<keyword evidence="6" id="KW-0326">Glycosidase</keyword>
<dbReference type="InterPro" id="IPR031919">
    <property type="entry name" value="Fucosidase_C"/>
</dbReference>
<dbReference type="GO" id="GO:0004560">
    <property type="term" value="F:alpha-L-fucosidase activity"/>
    <property type="evidence" value="ECO:0007669"/>
    <property type="project" value="InterPro"/>
</dbReference>
<dbReference type="SUPFAM" id="SSF51445">
    <property type="entry name" value="(Trans)glycosidases"/>
    <property type="match status" value="1"/>
</dbReference>
<dbReference type="EMBL" id="RQPJ01000003">
    <property type="protein sequence ID" value="RTE54013.1"/>
    <property type="molecule type" value="Genomic_DNA"/>
</dbReference>
<evidence type="ECO:0000256" key="5">
    <source>
        <dbReference type="ARBA" id="ARBA00022801"/>
    </source>
</evidence>
<comment type="caution">
    <text evidence="9">The sequence shown here is derived from an EMBL/GenBank/DDBJ whole genome shotgun (WGS) entry which is preliminary data.</text>
</comment>
<dbReference type="OrthoDB" id="1095333at2"/>
<dbReference type="Proteomes" id="UP000267585">
    <property type="component" value="Unassembled WGS sequence"/>
</dbReference>
<dbReference type="GO" id="GO:0005764">
    <property type="term" value="C:lysosome"/>
    <property type="evidence" value="ECO:0007669"/>
    <property type="project" value="TreeGrafter"/>
</dbReference>
<dbReference type="GO" id="GO:0016139">
    <property type="term" value="P:glycoside catabolic process"/>
    <property type="evidence" value="ECO:0007669"/>
    <property type="project" value="TreeGrafter"/>
</dbReference>
<dbReference type="PANTHER" id="PTHR10030:SF37">
    <property type="entry name" value="ALPHA-L-FUCOSIDASE-RELATED"/>
    <property type="match status" value="1"/>
</dbReference>
<comment type="function">
    <text evidence="1">Alpha-L-fucosidase is responsible for hydrolyzing the alpha-1,6-linked fucose joined to the reducing-end N-acetylglucosamine of the carbohydrate moieties of glycoproteins.</text>
</comment>
<dbReference type="PROSITE" id="PS51257">
    <property type="entry name" value="PROKAR_LIPOPROTEIN"/>
    <property type="match status" value="1"/>
</dbReference>
<name>A0A3S0CP62_9FLAO</name>
<evidence type="ECO:0000256" key="4">
    <source>
        <dbReference type="ARBA" id="ARBA00022729"/>
    </source>
</evidence>
<feature type="domain" description="Glycoside hydrolase family 29 N-terminal" evidence="7">
    <location>
        <begin position="31"/>
        <end position="399"/>
    </location>
</feature>
<keyword evidence="4" id="KW-0732">Signal</keyword>
<dbReference type="EC" id="3.2.1.51" evidence="3"/>
<dbReference type="PIRSF" id="PIRSF001092">
    <property type="entry name" value="Alpha-L-fucosidase"/>
    <property type="match status" value="1"/>
</dbReference>
<dbReference type="InterPro" id="IPR017853">
    <property type="entry name" value="GH"/>
</dbReference>
<dbReference type="RefSeq" id="WP_126162001.1">
    <property type="nucleotide sequence ID" value="NZ_RQPJ01000003.1"/>
</dbReference>
<organism evidence="9 10">
    <name type="scientific">Arenibacter aquaticus</name>
    <dbReference type="NCBI Taxonomy" id="2489054"/>
    <lineage>
        <taxon>Bacteria</taxon>
        <taxon>Pseudomonadati</taxon>
        <taxon>Bacteroidota</taxon>
        <taxon>Flavobacteriia</taxon>
        <taxon>Flavobacteriales</taxon>
        <taxon>Flavobacteriaceae</taxon>
        <taxon>Arenibacter</taxon>
    </lineage>
</organism>
<dbReference type="GO" id="GO:0006004">
    <property type="term" value="P:fucose metabolic process"/>
    <property type="evidence" value="ECO:0007669"/>
    <property type="project" value="InterPro"/>
</dbReference>
<keyword evidence="10" id="KW-1185">Reference proteome</keyword>
<sequence>MTRKFPLLLVLGLIVIGACKTDKKVEQSIAKTNETSPKFEPNWESIKKNYKDPEWFSNDKFGIFIHWGAYSVPAYGSEWYPRQMYMDTATFSAQLKLGKKGPNPTYLHHKKTWGDQKEFGYKDFIPMFKAEKFDAAEWIDLFKKSGARYVVPVADHHDGFAMYKSNTTRWNAYDMGPKRDVLGELFKEGRKQGLKMGASSHFAFNWSFYNKKDKFDTTDPDYADLYSSKGKNLKEPVSDKFKQRWWDRTIDLIDSYQPDILYFDFYVDIEDFAELRPKLAAYYYNKGVEWGKEVLINDKNFGHEAFPEGTVIYDLERGKLPGIRKLPWQTDTSIGKNSWSHVTNWDSKTANQLIDDLVDIVSKNGNLLLNVGPKADGTIPDDQKEILLQIGDWLAVNGDAIYDTRYWKTFGEGPTEVKKGHHSEGQNKEFTGQDIRFTKKGDKLFAIMLAWPANGKINIESLGSKSEYAKDITIKEVRLLGSDAKLKINQSEDGLLVDNLGEKSGEFAHVLEISL</sequence>
<reference evidence="9 10" key="1">
    <citation type="submission" date="2018-11" db="EMBL/GenBank/DDBJ databases">
        <title>Arenibacter aquaticus sp.nov., a marine bacterium isolated from surface seawater in the South China Sea.</title>
        <authorList>
            <person name="Guo J."/>
            <person name="Sun J."/>
        </authorList>
    </citation>
    <scope>NUCLEOTIDE SEQUENCE [LARGE SCALE GENOMIC DNA]</scope>
    <source>
        <strain evidence="9 10">GUO666</strain>
    </source>
</reference>
<evidence type="ECO:0000256" key="1">
    <source>
        <dbReference type="ARBA" id="ARBA00004071"/>
    </source>
</evidence>
<dbReference type="AlphaFoldDB" id="A0A3S0CP62"/>
<dbReference type="InterPro" id="IPR057739">
    <property type="entry name" value="Glyco_hydro_29_N"/>
</dbReference>
<evidence type="ECO:0000256" key="3">
    <source>
        <dbReference type="ARBA" id="ARBA00012662"/>
    </source>
</evidence>
<dbReference type="InterPro" id="IPR000933">
    <property type="entry name" value="Glyco_hydro_29"/>
</dbReference>
<dbReference type="PANTHER" id="PTHR10030">
    <property type="entry name" value="ALPHA-L-FUCOSIDASE"/>
    <property type="match status" value="1"/>
</dbReference>
<gene>
    <name evidence="9" type="ORF">EHW67_08765</name>
</gene>
<proteinExistence type="inferred from homology"/>
<feature type="domain" description="Alpha-L-fucosidase C-terminal" evidence="8">
    <location>
        <begin position="429"/>
        <end position="498"/>
    </location>
</feature>
<keyword evidence="5" id="KW-0378">Hydrolase</keyword>
<dbReference type="PRINTS" id="PR00741">
    <property type="entry name" value="GLHYDRLASE29"/>
</dbReference>
<dbReference type="Pfam" id="PF01120">
    <property type="entry name" value="Alpha_L_fucos"/>
    <property type="match status" value="1"/>
</dbReference>
<evidence type="ECO:0000256" key="2">
    <source>
        <dbReference type="ARBA" id="ARBA00007951"/>
    </source>
</evidence>
<evidence type="ECO:0000259" key="7">
    <source>
        <dbReference type="Pfam" id="PF01120"/>
    </source>
</evidence>
<comment type="similarity">
    <text evidence="2">Belongs to the glycosyl hydrolase 29 family.</text>
</comment>
<evidence type="ECO:0000256" key="6">
    <source>
        <dbReference type="ARBA" id="ARBA00023295"/>
    </source>
</evidence>
<accession>A0A3S0CP62</accession>
<dbReference type="Gene3D" id="3.20.20.80">
    <property type="entry name" value="Glycosidases"/>
    <property type="match status" value="1"/>
</dbReference>
<dbReference type="Pfam" id="PF16757">
    <property type="entry name" value="Fucosidase_C"/>
    <property type="match status" value="1"/>
</dbReference>
<dbReference type="InterPro" id="IPR016286">
    <property type="entry name" value="FUC_metazoa-typ"/>
</dbReference>
<evidence type="ECO:0000313" key="9">
    <source>
        <dbReference type="EMBL" id="RTE54013.1"/>
    </source>
</evidence>
<evidence type="ECO:0000259" key="8">
    <source>
        <dbReference type="Pfam" id="PF16757"/>
    </source>
</evidence>
<dbReference type="InterPro" id="IPR013780">
    <property type="entry name" value="Glyco_hydro_b"/>
</dbReference>